<evidence type="ECO:0000256" key="1">
    <source>
        <dbReference type="SAM" id="Phobius"/>
    </source>
</evidence>
<evidence type="ECO:0000313" key="2">
    <source>
        <dbReference type="EMBL" id="QMV42125.1"/>
    </source>
</evidence>
<feature type="transmembrane region" description="Helical" evidence="1">
    <location>
        <begin position="171"/>
        <end position="188"/>
    </location>
</feature>
<keyword evidence="1" id="KW-1133">Transmembrane helix</keyword>
<feature type="transmembrane region" description="Helical" evidence="1">
    <location>
        <begin position="53"/>
        <end position="73"/>
    </location>
</feature>
<dbReference type="Proteomes" id="UP000515679">
    <property type="component" value="Chromosome"/>
</dbReference>
<dbReference type="KEGG" id="cchl:FPL14_13665"/>
<keyword evidence="1" id="KW-0472">Membrane</keyword>
<gene>
    <name evidence="2" type="ORF">FPL14_13665</name>
</gene>
<organism evidence="2 3">
    <name type="scientific">Cohnella cholangitidis</name>
    <dbReference type="NCBI Taxonomy" id="2598458"/>
    <lineage>
        <taxon>Bacteria</taxon>
        <taxon>Bacillati</taxon>
        <taxon>Bacillota</taxon>
        <taxon>Bacilli</taxon>
        <taxon>Bacillales</taxon>
        <taxon>Paenibacillaceae</taxon>
        <taxon>Cohnella</taxon>
    </lineage>
</organism>
<name>A0A7G5BYU1_9BACL</name>
<feature type="transmembrane region" description="Helical" evidence="1">
    <location>
        <begin position="85"/>
        <end position="111"/>
    </location>
</feature>
<dbReference type="RefSeq" id="WP_182303525.1">
    <property type="nucleotide sequence ID" value="NZ_CP041969.1"/>
</dbReference>
<keyword evidence="3" id="KW-1185">Reference proteome</keyword>
<reference evidence="2 3" key="1">
    <citation type="submission" date="2019-07" db="EMBL/GenBank/DDBJ databases">
        <authorList>
            <person name="Kim J.K."/>
            <person name="Cheong H.-M."/>
            <person name="Choi Y."/>
            <person name="Hwang K.J."/>
            <person name="Lee S."/>
            <person name="Choi C."/>
        </authorList>
    </citation>
    <scope>NUCLEOTIDE SEQUENCE [LARGE SCALE GENOMIC DNA]</scope>
    <source>
        <strain evidence="2 3">KS 22</strain>
    </source>
</reference>
<keyword evidence="1" id="KW-0812">Transmembrane</keyword>
<feature type="transmembrane region" description="Helical" evidence="1">
    <location>
        <begin position="136"/>
        <end position="159"/>
    </location>
</feature>
<dbReference type="EMBL" id="CP041969">
    <property type="protein sequence ID" value="QMV42125.1"/>
    <property type="molecule type" value="Genomic_DNA"/>
</dbReference>
<evidence type="ECO:0000313" key="3">
    <source>
        <dbReference type="Proteomes" id="UP000515679"/>
    </source>
</evidence>
<feature type="transmembrane region" description="Helical" evidence="1">
    <location>
        <begin position="12"/>
        <end position="33"/>
    </location>
</feature>
<feature type="transmembrane region" description="Helical" evidence="1">
    <location>
        <begin position="194"/>
        <end position="211"/>
    </location>
</feature>
<dbReference type="AlphaFoldDB" id="A0A7G5BYU1"/>
<accession>A0A7G5BYU1</accession>
<sequence>MNQMQIPKGYLKFSGWALLIGGLMGVSGQLLHIGDTPETLKDIPDFIETAVNTHVWLAWASILLLLGMPAIYLRQAEKLKLWGWIGFPLLFVGMILEIFHGPFQILAYPIIYNLVSSDEVLNTVNNYVNNLMIDDYPITLLVLIPLLPGILGGMLLLGISTVKAKVFHKSVGLFVLAAIAILIGGMFAPKNVNTFPIVHLVFVAFGAALAFEKKQAAIVEEQVTV</sequence>
<protein>
    <submittedName>
        <fullName evidence="2">Uncharacterized protein</fullName>
    </submittedName>
</protein>
<proteinExistence type="predicted"/>